<keyword evidence="2" id="KW-0547">Nucleotide-binding</keyword>
<reference evidence="5" key="1">
    <citation type="journal article" date="2013" name="Extremophiles">
        <title>Proteinivorax tanatarense gen. nov., sp. nov., an anaerobic, haloalkaliphilic, proteolytic bacterium isolated from a decaying algal bloom, and proposal of Proteinivoraceae fam. nov.</title>
        <authorList>
            <person name="Kevbrin V."/>
            <person name="Boltyanskaya Y."/>
            <person name="Zhilina T."/>
            <person name="Kolganova T."/>
            <person name="Lavrentjeva E."/>
            <person name="Kuznetsov B."/>
        </authorList>
    </citation>
    <scope>NUCLEOTIDE SEQUENCE</scope>
    <source>
        <strain evidence="5">Z-910T</strain>
    </source>
</reference>
<evidence type="ECO:0000256" key="2">
    <source>
        <dbReference type="ARBA" id="ARBA00022741"/>
    </source>
</evidence>
<dbReference type="PANTHER" id="PTHR42939:SF3">
    <property type="entry name" value="ABC TRANSPORTER ATP-BINDING COMPONENT"/>
    <property type="match status" value="1"/>
</dbReference>
<dbReference type="SMART" id="SM00382">
    <property type="entry name" value="AAA"/>
    <property type="match status" value="1"/>
</dbReference>
<protein>
    <submittedName>
        <fullName evidence="5">ABC transporter ATP-binding protein</fullName>
    </submittedName>
</protein>
<evidence type="ECO:0000313" key="5">
    <source>
        <dbReference type="EMBL" id="XBX75209.1"/>
    </source>
</evidence>
<dbReference type="AlphaFoldDB" id="A0AAU7VM57"/>
<dbReference type="InterPro" id="IPR003439">
    <property type="entry name" value="ABC_transporter-like_ATP-bd"/>
</dbReference>
<evidence type="ECO:0000256" key="1">
    <source>
        <dbReference type="ARBA" id="ARBA00022448"/>
    </source>
</evidence>
<reference evidence="5" key="2">
    <citation type="submission" date="2024-06" db="EMBL/GenBank/DDBJ databases">
        <authorList>
            <person name="Petrova K.O."/>
            <person name="Toshchakov S.V."/>
            <person name="Boltjanskaja Y.V."/>
            <person name="Kevbrin V."/>
        </authorList>
    </citation>
    <scope>NUCLEOTIDE SEQUENCE</scope>
    <source>
        <strain evidence="5">Z-910T</strain>
    </source>
</reference>
<dbReference type="Pfam" id="PF00005">
    <property type="entry name" value="ABC_tran"/>
    <property type="match status" value="1"/>
</dbReference>
<name>A0AAU7VM57_9FIRM</name>
<dbReference type="InterPro" id="IPR051782">
    <property type="entry name" value="ABC_Transporter_VariousFunc"/>
</dbReference>
<keyword evidence="3 5" id="KW-0067">ATP-binding</keyword>
<dbReference type="GO" id="GO:0005524">
    <property type="term" value="F:ATP binding"/>
    <property type="evidence" value="ECO:0007669"/>
    <property type="project" value="UniProtKB-KW"/>
</dbReference>
<dbReference type="Gene3D" id="3.40.50.300">
    <property type="entry name" value="P-loop containing nucleotide triphosphate hydrolases"/>
    <property type="match status" value="1"/>
</dbReference>
<accession>A0AAU7VM57</accession>
<organism evidence="5">
    <name type="scientific">Proteinivorax tanatarense</name>
    <dbReference type="NCBI Taxonomy" id="1260629"/>
    <lineage>
        <taxon>Bacteria</taxon>
        <taxon>Bacillati</taxon>
        <taxon>Bacillota</taxon>
        <taxon>Clostridia</taxon>
        <taxon>Eubacteriales</taxon>
        <taxon>Proteinivoracaceae</taxon>
        <taxon>Proteinivorax</taxon>
    </lineage>
</organism>
<dbReference type="SUPFAM" id="SSF52540">
    <property type="entry name" value="P-loop containing nucleoside triphosphate hydrolases"/>
    <property type="match status" value="1"/>
</dbReference>
<dbReference type="PANTHER" id="PTHR42939">
    <property type="entry name" value="ABC TRANSPORTER ATP-BINDING PROTEIN ALBC-RELATED"/>
    <property type="match status" value="1"/>
</dbReference>
<dbReference type="EMBL" id="CP158367">
    <property type="protein sequence ID" value="XBX75209.1"/>
    <property type="molecule type" value="Genomic_DNA"/>
</dbReference>
<dbReference type="RefSeq" id="WP_350343954.1">
    <property type="nucleotide sequence ID" value="NZ_CP158367.1"/>
</dbReference>
<feature type="domain" description="ABC transporter" evidence="4">
    <location>
        <begin position="2"/>
        <end position="225"/>
    </location>
</feature>
<evidence type="ECO:0000259" key="4">
    <source>
        <dbReference type="PROSITE" id="PS50893"/>
    </source>
</evidence>
<dbReference type="InterPro" id="IPR003593">
    <property type="entry name" value="AAA+_ATPase"/>
</dbReference>
<dbReference type="InterPro" id="IPR027417">
    <property type="entry name" value="P-loop_NTPase"/>
</dbReference>
<evidence type="ECO:0000256" key="3">
    <source>
        <dbReference type="ARBA" id="ARBA00022840"/>
    </source>
</evidence>
<dbReference type="CDD" id="cd03230">
    <property type="entry name" value="ABC_DR_subfamily_A"/>
    <property type="match status" value="1"/>
</dbReference>
<gene>
    <name evidence="5" type="ORF">PRVXT_000318</name>
</gene>
<dbReference type="GO" id="GO:0016887">
    <property type="term" value="F:ATP hydrolysis activity"/>
    <property type="evidence" value="ECO:0007669"/>
    <property type="project" value="InterPro"/>
</dbReference>
<keyword evidence="1" id="KW-0813">Transport</keyword>
<dbReference type="PROSITE" id="PS50893">
    <property type="entry name" value="ABC_TRANSPORTER_2"/>
    <property type="match status" value="1"/>
</dbReference>
<sequence>MIELQEVTKKFGKKKALDDITTKINKGKITGLLGPNGSGKSTMLKLITDLNKPTSGNILIDGEQINVKSKNRISYLPEIDHFYSWMKISDAKNFVKTFYSDWQEERYKDLLEFLELEESMKIDKISKGMRAKTKLLLSFSRKADIVLLDEPLSGIDIFTREKIIETIIKDYRAGEQSIIITTHEIKEVENVMDEALFLKNGKIVLQGEIETLKEEKNLSLVDLMREVYSNEK</sequence>
<proteinExistence type="predicted"/>